<feature type="domain" description="Tyr recombinase" evidence="2">
    <location>
        <begin position="196"/>
        <end position="423"/>
    </location>
</feature>
<dbReference type="SUPFAM" id="SSF56349">
    <property type="entry name" value="DNA breaking-rejoining enzymes"/>
    <property type="match status" value="1"/>
</dbReference>
<dbReference type="GO" id="GO:0003677">
    <property type="term" value="F:DNA binding"/>
    <property type="evidence" value="ECO:0007669"/>
    <property type="project" value="InterPro"/>
</dbReference>
<dbReference type="Gene3D" id="1.10.443.10">
    <property type="entry name" value="Intergrase catalytic core"/>
    <property type="match status" value="1"/>
</dbReference>
<dbReference type="EMBL" id="PPSW01000022">
    <property type="protein sequence ID" value="TLX46406.1"/>
    <property type="molecule type" value="Genomic_DNA"/>
</dbReference>
<gene>
    <name evidence="3" type="ORF">C1E24_13640</name>
</gene>
<dbReference type="GO" id="GO:0015074">
    <property type="term" value="P:DNA integration"/>
    <property type="evidence" value="ECO:0007669"/>
    <property type="project" value="InterPro"/>
</dbReference>
<dbReference type="OrthoDB" id="8368662at2"/>
<dbReference type="GO" id="GO:0006310">
    <property type="term" value="P:DNA recombination"/>
    <property type="evidence" value="ECO:0007669"/>
    <property type="project" value="UniProtKB-KW"/>
</dbReference>
<evidence type="ECO:0000313" key="4">
    <source>
        <dbReference type="Proteomes" id="UP000309186"/>
    </source>
</evidence>
<proteinExistence type="predicted"/>
<dbReference type="Proteomes" id="UP000309186">
    <property type="component" value="Unassembled WGS sequence"/>
</dbReference>
<dbReference type="RefSeq" id="WP_138482305.1">
    <property type="nucleotide sequence ID" value="NZ_PPSW01000022.1"/>
</dbReference>
<accession>A0A5R9Q1G9</accession>
<dbReference type="InterPro" id="IPR011010">
    <property type="entry name" value="DNA_brk_join_enz"/>
</dbReference>
<dbReference type="InterPro" id="IPR002104">
    <property type="entry name" value="Integrase_catalytic"/>
</dbReference>
<keyword evidence="1" id="KW-0233">DNA recombination</keyword>
<dbReference type="AlphaFoldDB" id="A0A5R9Q1G9"/>
<organism evidence="3 4">
    <name type="scientific">Pseudoalteromonas phenolica</name>
    <dbReference type="NCBI Taxonomy" id="161398"/>
    <lineage>
        <taxon>Bacteria</taxon>
        <taxon>Pseudomonadati</taxon>
        <taxon>Pseudomonadota</taxon>
        <taxon>Gammaproteobacteria</taxon>
        <taxon>Alteromonadales</taxon>
        <taxon>Pseudoalteromonadaceae</taxon>
        <taxon>Pseudoalteromonas</taxon>
    </lineage>
</organism>
<dbReference type="PROSITE" id="PS51898">
    <property type="entry name" value="TYR_RECOMBINASE"/>
    <property type="match status" value="1"/>
</dbReference>
<comment type="caution">
    <text evidence="3">The sequence shown here is derived from an EMBL/GenBank/DDBJ whole genome shotgun (WGS) entry which is preliminary data.</text>
</comment>
<sequence>MAHALTIYLPEQDNDPYQDLYDEVARLNGDYDPFPAQFTSFHGQKISIRESNQRLKTKLQIINVGKSNQNYTLSESYSDYHYLNYIAVKCWIDFAIERSPASIGHLSYGFQALKGIKLSDKALNNERAFSKEIASNISSIIQKNKDNQMIWLSMRMFANYAIENAYWGFDENLIFKLDEIKIPNSGGKLRVSLLDHENGPFTRTEVAQIAQAIHQENVPLQTRVCFKLAMQFGLRPIQLALLREDDVYYDDKLLAWFINIPRVKGRTAQLRRNKNNFVLRELPNHLAEDISELNKTNSEINMLDLEGNSLPRPLLKAETCHLELLSQKKLKEYAWHLYSKNITELFRFSRNLLNIQSRHLTDDDGNPTPLKITCYRFRYTLGTRMVMEGKTPEEVAIALDHSTVASVQHYFRYNRDLIDFIDDSFESSNTIKSAVMRWQGFIVDEDDGSVEGSLIRVSDIASLGKCLKKTQCEMHPTVSCYSCSRFRPFKNADHEAQLKVIEAERDFVKANSSGAVLHQLDEAWEGAIQIVEAIKSMKGGE</sequence>
<evidence type="ECO:0000313" key="3">
    <source>
        <dbReference type="EMBL" id="TLX46406.1"/>
    </source>
</evidence>
<reference evidence="3 4" key="1">
    <citation type="submission" date="2018-01" db="EMBL/GenBank/DDBJ databases">
        <title>Co-occurrence of chitin degradation, pigmentation and bioactivity in marine Pseudoalteromonas.</title>
        <authorList>
            <person name="Paulsen S."/>
            <person name="Gram L."/>
            <person name="Machado H."/>
        </authorList>
    </citation>
    <scope>NUCLEOTIDE SEQUENCE [LARGE SCALE GENOMIC DNA]</scope>
    <source>
        <strain evidence="3 4">S3663</strain>
    </source>
</reference>
<dbReference type="InterPro" id="IPR013762">
    <property type="entry name" value="Integrase-like_cat_sf"/>
</dbReference>
<evidence type="ECO:0000256" key="1">
    <source>
        <dbReference type="ARBA" id="ARBA00023172"/>
    </source>
</evidence>
<name>A0A5R9Q1G9_9GAMM</name>
<evidence type="ECO:0000259" key="2">
    <source>
        <dbReference type="PROSITE" id="PS51898"/>
    </source>
</evidence>
<protein>
    <recommendedName>
        <fullName evidence="2">Tyr recombinase domain-containing protein</fullName>
    </recommendedName>
</protein>